<dbReference type="CDD" id="cd00170">
    <property type="entry name" value="SEC14"/>
    <property type="match status" value="1"/>
</dbReference>
<dbReference type="InterPro" id="IPR036865">
    <property type="entry name" value="CRAL-TRIO_dom_sf"/>
</dbReference>
<reference evidence="2 4" key="1">
    <citation type="journal article" date="2011" name="Nature">
        <title>The Medicago genome provides insight into the evolution of rhizobial symbioses.</title>
        <authorList>
            <person name="Young N.D."/>
            <person name="Debelle F."/>
            <person name="Oldroyd G.E."/>
            <person name="Geurts R."/>
            <person name="Cannon S.B."/>
            <person name="Udvardi M.K."/>
            <person name="Benedito V.A."/>
            <person name="Mayer K.F."/>
            <person name="Gouzy J."/>
            <person name="Schoof H."/>
            <person name="Van de Peer Y."/>
            <person name="Proost S."/>
            <person name="Cook D.R."/>
            <person name="Meyers B.C."/>
            <person name="Spannagl M."/>
            <person name="Cheung F."/>
            <person name="De Mita S."/>
            <person name="Krishnakumar V."/>
            <person name="Gundlach H."/>
            <person name="Zhou S."/>
            <person name="Mudge J."/>
            <person name="Bharti A.K."/>
            <person name="Murray J.D."/>
            <person name="Naoumkina M.A."/>
            <person name="Rosen B."/>
            <person name="Silverstein K.A."/>
            <person name="Tang H."/>
            <person name="Rombauts S."/>
            <person name="Zhao P.X."/>
            <person name="Zhou P."/>
            <person name="Barbe V."/>
            <person name="Bardou P."/>
            <person name="Bechner M."/>
            <person name="Bellec A."/>
            <person name="Berger A."/>
            <person name="Berges H."/>
            <person name="Bidwell S."/>
            <person name="Bisseling T."/>
            <person name="Choisne N."/>
            <person name="Couloux A."/>
            <person name="Denny R."/>
            <person name="Deshpande S."/>
            <person name="Dai X."/>
            <person name="Doyle J.J."/>
            <person name="Dudez A.M."/>
            <person name="Farmer A.D."/>
            <person name="Fouteau S."/>
            <person name="Franken C."/>
            <person name="Gibelin C."/>
            <person name="Gish J."/>
            <person name="Goldstein S."/>
            <person name="Gonzalez A.J."/>
            <person name="Green P.J."/>
            <person name="Hallab A."/>
            <person name="Hartog M."/>
            <person name="Hua A."/>
            <person name="Humphray S.J."/>
            <person name="Jeong D.H."/>
            <person name="Jing Y."/>
            <person name="Jocker A."/>
            <person name="Kenton S.M."/>
            <person name="Kim D.J."/>
            <person name="Klee K."/>
            <person name="Lai H."/>
            <person name="Lang C."/>
            <person name="Lin S."/>
            <person name="Macmil S.L."/>
            <person name="Magdelenat G."/>
            <person name="Matthews L."/>
            <person name="McCorrison J."/>
            <person name="Monaghan E.L."/>
            <person name="Mun J.H."/>
            <person name="Najar F.Z."/>
            <person name="Nicholson C."/>
            <person name="Noirot C."/>
            <person name="O'Bleness M."/>
            <person name="Paule C.R."/>
            <person name="Poulain J."/>
            <person name="Prion F."/>
            <person name="Qin B."/>
            <person name="Qu C."/>
            <person name="Retzel E.F."/>
            <person name="Riddle C."/>
            <person name="Sallet E."/>
            <person name="Samain S."/>
            <person name="Samson N."/>
            <person name="Sanders I."/>
            <person name="Saurat O."/>
            <person name="Scarpelli C."/>
            <person name="Schiex T."/>
            <person name="Segurens B."/>
            <person name="Severin A.J."/>
            <person name="Sherrier D.J."/>
            <person name="Shi R."/>
            <person name="Sims S."/>
            <person name="Singer S.R."/>
            <person name="Sinharoy S."/>
            <person name="Sterck L."/>
            <person name="Viollet A."/>
            <person name="Wang B.B."/>
            <person name="Wang K."/>
            <person name="Wang M."/>
            <person name="Wang X."/>
            <person name="Warfsmann J."/>
            <person name="Weissenbach J."/>
            <person name="White D.D."/>
            <person name="White J.D."/>
            <person name="Wiley G.B."/>
            <person name="Wincker P."/>
            <person name="Xing Y."/>
            <person name="Yang L."/>
            <person name="Yao Z."/>
            <person name="Ying F."/>
            <person name="Zhai J."/>
            <person name="Zhou L."/>
            <person name="Zuber A."/>
            <person name="Denarie J."/>
            <person name="Dixon R.A."/>
            <person name="May G.D."/>
            <person name="Schwartz D.C."/>
            <person name="Rogers J."/>
            <person name="Quetier F."/>
            <person name="Town C.D."/>
            <person name="Roe B.A."/>
        </authorList>
    </citation>
    <scope>NUCLEOTIDE SEQUENCE [LARGE SCALE GENOMIC DNA]</scope>
    <source>
        <strain evidence="2">A17</strain>
        <strain evidence="3 4">cv. Jemalong A17</strain>
    </source>
</reference>
<accession>A0A072UQ35</accession>
<dbReference type="PANTHER" id="PTHR47556:SF1">
    <property type="entry name" value="SEC14P-LIKE PHOSPHATIDYLINOSITOL TRANSFER FAMILY PROTEIN"/>
    <property type="match status" value="1"/>
</dbReference>
<dbReference type="HOGENOM" id="CLU_014001_9_3_1"/>
<keyword evidence="4" id="KW-1185">Reference proteome</keyword>
<dbReference type="Proteomes" id="UP000002051">
    <property type="component" value="Chromosome 4"/>
</dbReference>
<dbReference type="GO" id="GO:0009570">
    <property type="term" value="C:chloroplast stroma"/>
    <property type="evidence" value="ECO:0000318"/>
    <property type="project" value="GO_Central"/>
</dbReference>
<dbReference type="InterPro" id="IPR001251">
    <property type="entry name" value="CRAL-TRIO_dom"/>
</dbReference>
<dbReference type="GO" id="GO:0008526">
    <property type="term" value="F:phosphatidylinositol transfer activity"/>
    <property type="evidence" value="ECO:0000318"/>
    <property type="project" value="GO_Central"/>
</dbReference>
<dbReference type="SMART" id="SM00516">
    <property type="entry name" value="SEC14"/>
    <property type="match status" value="1"/>
</dbReference>
<dbReference type="AlphaFoldDB" id="A0A072UQ35"/>
<reference evidence="2 4" key="2">
    <citation type="journal article" date="2014" name="BMC Genomics">
        <title>An improved genome release (version Mt4.0) for the model legume Medicago truncatula.</title>
        <authorList>
            <person name="Tang H."/>
            <person name="Krishnakumar V."/>
            <person name="Bidwell S."/>
            <person name="Rosen B."/>
            <person name="Chan A."/>
            <person name="Zhou S."/>
            <person name="Gentzbittel L."/>
            <person name="Childs K.L."/>
            <person name="Yandell M."/>
            <person name="Gundlach H."/>
            <person name="Mayer K.F."/>
            <person name="Schwartz D.C."/>
            <person name="Town C.D."/>
        </authorList>
    </citation>
    <scope>GENOME REANNOTATION</scope>
    <source>
        <strain evidence="2">A17</strain>
        <strain evidence="3 4">cv. Jemalong A17</strain>
    </source>
</reference>
<evidence type="ECO:0000313" key="3">
    <source>
        <dbReference type="EnsemblPlants" id="KEH31812"/>
    </source>
</evidence>
<dbReference type="STRING" id="3880.A0A072UQ35"/>
<dbReference type="KEGG" id="mtr:25493744"/>
<evidence type="ECO:0000313" key="2">
    <source>
        <dbReference type="EMBL" id="KEH31812.1"/>
    </source>
</evidence>
<dbReference type="EMBL" id="CM001220">
    <property type="protein sequence ID" value="KEH31812.1"/>
    <property type="molecule type" value="Genomic_DNA"/>
</dbReference>
<dbReference type="Gene3D" id="3.40.525.10">
    <property type="entry name" value="CRAL-TRIO lipid binding domain"/>
    <property type="match status" value="1"/>
</dbReference>
<dbReference type="PANTHER" id="PTHR47556">
    <property type="entry name" value="SEC14P-LIKE PHOSPHATIDYLINOSITOL TRANSFER FAMILY PROTEIN"/>
    <property type="match status" value="1"/>
</dbReference>
<evidence type="ECO:0000259" key="1">
    <source>
        <dbReference type="PROSITE" id="PS50191"/>
    </source>
</evidence>
<feature type="domain" description="CRAL-TRIO" evidence="1">
    <location>
        <begin position="109"/>
        <end position="260"/>
    </location>
</feature>
<dbReference type="EnsemblPlants" id="KEH31812">
    <property type="protein sequence ID" value="KEH31812"/>
    <property type="gene ID" value="MTR_4g105450"/>
</dbReference>
<dbReference type="SUPFAM" id="SSF52087">
    <property type="entry name" value="CRAL/TRIO domain"/>
    <property type="match status" value="1"/>
</dbReference>
<sequence length="260" mass="30441">MALFRVKPTTTLPRLSSTISLRTKFVVRSCNLQFQSQPNDSQKLVLEVKERLEKDHYSLPVGRNGRDDEDMIQWFLKDRKFDVEEAVSKLTKAIRWRQDFEVSELTEEAIKDISQTEKAYVHDFLDINNRPVLVVEASKHFPKEQDPADDQRLCVFLIEKALSKLPTGEEQILAIFDLRGFGPENADFKFLAFLFNVFYNYYPNRLSQVLFVDAPAVFKPFWRLMKKLLKSHASQVKFCSAETLKKEYFTDETLPPNFRD</sequence>
<dbReference type="OrthoDB" id="75724at2759"/>
<dbReference type="Pfam" id="PF00650">
    <property type="entry name" value="CRAL_TRIO"/>
    <property type="match status" value="1"/>
</dbReference>
<protein>
    <submittedName>
        <fullName evidence="2">Sec14p-like phosphatidylinositol transfer family protein</fullName>
    </submittedName>
</protein>
<dbReference type="InterPro" id="IPR036273">
    <property type="entry name" value="CRAL/TRIO_N_dom_sf"/>
</dbReference>
<organism evidence="2 4">
    <name type="scientific">Medicago truncatula</name>
    <name type="common">Barrel medic</name>
    <name type="synonym">Medicago tribuloides</name>
    <dbReference type="NCBI Taxonomy" id="3880"/>
    <lineage>
        <taxon>Eukaryota</taxon>
        <taxon>Viridiplantae</taxon>
        <taxon>Streptophyta</taxon>
        <taxon>Embryophyta</taxon>
        <taxon>Tracheophyta</taxon>
        <taxon>Spermatophyta</taxon>
        <taxon>Magnoliopsida</taxon>
        <taxon>eudicotyledons</taxon>
        <taxon>Gunneridae</taxon>
        <taxon>Pentapetalae</taxon>
        <taxon>rosids</taxon>
        <taxon>fabids</taxon>
        <taxon>Fabales</taxon>
        <taxon>Fabaceae</taxon>
        <taxon>Papilionoideae</taxon>
        <taxon>50 kb inversion clade</taxon>
        <taxon>NPAAA clade</taxon>
        <taxon>Hologalegina</taxon>
        <taxon>IRL clade</taxon>
        <taxon>Trifolieae</taxon>
        <taxon>Medicago</taxon>
    </lineage>
</organism>
<dbReference type="SUPFAM" id="SSF46938">
    <property type="entry name" value="CRAL/TRIO N-terminal domain"/>
    <property type="match status" value="1"/>
</dbReference>
<proteinExistence type="predicted"/>
<evidence type="ECO:0000313" key="4">
    <source>
        <dbReference type="Proteomes" id="UP000002051"/>
    </source>
</evidence>
<dbReference type="PROSITE" id="PS50191">
    <property type="entry name" value="CRAL_TRIO"/>
    <property type="match status" value="1"/>
</dbReference>
<dbReference type="GO" id="GO:0016036">
    <property type="term" value="P:cellular response to phosphate starvation"/>
    <property type="evidence" value="ECO:0000318"/>
    <property type="project" value="GO_Central"/>
</dbReference>
<name>A0A072UQ35_MEDTR</name>
<gene>
    <name evidence="3" type="primary">25493744</name>
    <name evidence="2" type="ordered locus">MTR_4g105450</name>
</gene>
<reference evidence="3" key="3">
    <citation type="submission" date="2015-04" db="UniProtKB">
        <authorList>
            <consortium name="EnsemblPlants"/>
        </authorList>
    </citation>
    <scope>IDENTIFICATION</scope>
    <source>
        <strain evidence="3">cv. Jemalong A17</strain>
    </source>
</reference>